<dbReference type="Proteomes" id="UP000739538">
    <property type="component" value="Unassembled WGS sequence"/>
</dbReference>
<accession>A0A956NE46</accession>
<evidence type="ECO:0000313" key="1">
    <source>
        <dbReference type="EMBL" id="MCA9755745.1"/>
    </source>
</evidence>
<dbReference type="Gene3D" id="2.40.50.100">
    <property type="match status" value="1"/>
</dbReference>
<reference evidence="1" key="2">
    <citation type="journal article" date="2021" name="Microbiome">
        <title>Successional dynamics and alternative stable states in a saline activated sludge microbial community over 9 years.</title>
        <authorList>
            <person name="Wang Y."/>
            <person name="Ye J."/>
            <person name="Ju F."/>
            <person name="Liu L."/>
            <person name="Boyd J.A."/>
            <person name="Deng Y."/>
            <person name="Parks D.H."/>
            <person name="Jiang X."/>
            <person name="Yin X."/>
            <person name="Woodcroft B.J."/>
            <person name="Tyson G.W."/>
            <person name="Hugenholtz P."/>
            <person name="Polz M.F."/>
            <person name="Zhang T."/>
        </authorList>
    </citation>
    <scope>NUCLEOTIDE SEQUENCE</scope>
    <source>
        <strain evidence="1">HKST-UBA02</strain>
    </source>
</reference>
<gene>
    <name evidence="1" type="ORF">KDA27_08090</name>
</gene>
<reference evidence="1" key="1">
    <citation type="submission" date="2020-04" db="EMBL/GenBank/DDBJ databases">
        <authorList>
            <person name="Zhang T."/>
        </authorList>
    </citation>
    <scope>NUCLEOTIDE SEQUENCE</scope>
    <source>
        <strain evidence="1">HKST-UBA02</strain>
    </source>
</reference>
<evidence type="ECO:0008006" key="3">
    <source>
        <dbReference type="Google" id="ProtNLM"/>
    </source>
</evidence>
<name>A0A956NE46_UNCEI</name>
<dbReference type="AlphaFoldDB" id="A0A956NE46"/>
<dbReference type="EMBL" id="JAGQHS010000031">
    <property type="protein sequence ID" value="MCA9755745.1"/>
    <property type="molecule type" value="Genomic_DNA"/>
</dbReference>
<sequence length="374" mass="40125">MAHAYTPGLRVTTRTRIVKERRLPLKGEVVVKAGEVMRAEDVVARTELPGNVQPVKAASMLGIHQEDLEEYMLKKVGDHVAKDEVIATAKSFFGLFKSHVKAPVDGTVESISTVTGQLIIREAPIPVEVHAYFDGTVTEIIPEEGVVMEAVGAFLQGIFGVGGETSGELALAVQKPDEELTPDKLNESHAGKIVIGGSRIQLPAIDRAKQLGVRAVVVGGIDDADLKQLLGYDLGVAITGHETLGLSLVVTEGFGRMTMASRTFDLLGGHVGRRASVNGATQIRAGVMRPEVIIPTETHLTDVREEEGEVQGLTIGSPIRAIRTPYFGRLGEVTALPPELQKLESEATVRVLEVRFPDGSTAVLPRANVEMIET</sequence>
<evidence type="ECO:0000313" key="2">
    <source>
        <dbReference type="Proteomes" id="UP000739538"/>
    </source>
</evidence>
<comment type="caution">
    <text evidence="1">The sequence shown here is derived from an EMBL/GenBank/DDBJ whole genome shotgun (WGS) entry which is preliminary data.</text>
</comment>
<protein>
    <recommendedName>
        <fullName evidence="3">KOW domain-containing protein</fullName>
    </recommendedName>
</protein>
<organism evidence="1 2">
    <name type="scientific">Eiseniibacteriota bacterium</name>
    <dbReference type="NCBI Taxonomy" id="2212470"/>
    <lineage>
        <taxon>Bacteria</taxon>
        <taxon>Candidatus Eiseniibacteriota</taxon>
    </lineage>
</organism>
<proteinExistence type="predicted"/>